<dbReference type="GO" id="GO:0045271">
    <property type="term" value="C:respiratory chain complex I"/>
    <property type="evidence" value="ECO:0007669"/>
    <property type="project" value="TreeGrafter"/>
</dbReference>
<dbReference type="GO" id="GO:0050136">
    <property type="term" value="F:NADH dehydrogenase (quinone) (non-electrogenic) activity"/>
    <property type="evidence" value="ECO:0007669"/>
    <property type="project" value="UniProtKB-UniRule"/>
</dbReference>
<feature type="binding site" evidence="9">
    <location>
        <position position="36"/>
    </location>
    <ligand>
        <name>[4Fe-4S] cluster</name>
        <dbReference type="ChEBI" id="CHEBI:49883"/>
    </ligand>
</feature>
<dbReference type="InterPro" id="IPR006138">
    <property type="entry name" value="NADH_UQ_OxRdtase_20Kd_su"/>
</dbReference>
<dbReference type="GO" id="GO:0005886">
    <property type="term" value="C:plasma membrane"/>
    <property type="evidence" value="ECO:0007669"/>
    <property type="project" value="UniProtKB-SubCell"/>
</dbReference>
<dbReference type="GO" id="GO:0008137">
    <property type="term" value="F:NADH dehydrogenase (ubiquinone) activity"/>
    <property type="evidence" value="ECO:0007669"/>
    <property type="project" value="InterPro"/>
</dbReference>
<keyword evidence="5 9" id="KW-1278">Translocase</keyword>
<keyword evidence="9 10" id="KW-0479">Metal-binding</keyword>
<keyword evidence="9" id="KW-0472">Membrane</keyword>
<comment type="function">
    <text evidence="7 9">NDH-1 shuttles electrons from NADH, via FMN and iron-sulfur (Fe-S) centers, to quinones in the respiratory chain. The immediate electron acceptor for the enzyme in this species is believed to be a menaquinone. Couples the redox reaction to proton translocation (for every two electrons transferred, four hydrogen ions are translocated across the cytoplasmic membrane), and thus conserves the redox energy in a proton gradient.</text>
</comment>
<keyword evidence="9 10" id="KW-0411">Iron-sulfur</keyword>
<comment type="similarity">
    <text evidence="1 9 10">Belongs to the complex I 20 kDa subunit family.</text>
</comment>
<evidence type="ECO:0000256" key="10">
    <source>
        <dbReference type="RuleBase" id="RU004464"/>
    </source>
</evidence>
<evidence type="ECO:0000256" key="3">
    <source>
        <dbReference type="ARBA" id="ARBA00022485"/>
    </source>
</evidence>
<comment type="subcellular location">
    <subcellularLocation>
        <location evidence="9">Cell membrane</location>
        <topology evidence="9">Peripheral membrane protein</topology>
        <orientation evidence="9">Cytoplasmic side</orientation>
    </subcellularLocation>
</comment>
<dbReference type="GO" id="GO:0051539">
    <property type="term" value="F:4 iron, 4 sulfur cluster binding"/>
    <property type="evidence" value="ECO:0007669"/>
    <property type="project" value="UniProtKB-KW"/>
</dbReference>
<dbReference type="GO" id="GO:0015990">
    <property type="term" value="P:electron transport coupled proton transport"/>
    <property type="evidence" value="ECO:0007669"/>
    <property type="project" value="TreeGrafter"/>
</dbReference>
<dbReference type="NCBIfam" id="NF005012">
    <property type="entry name" value="PRK06411.1"/>
    <property type="match status" value="1"/>
</dbReference>
<feature type="region of interest" description="Disordered" evidence="11">
    <location>
        <begin position="229"/>
        <end position="271"/>
    </location>
</feature>
<comment type="cofactor">
    <cofactor evidence="9">
        <name>[4Fe-4S] cluster</name>
        <dbReference type="ChEBI" id="CHEBI:49883"/>
    </cofactor>
    <text evidence="9">Binds 1 [4Fe-4S] cluster.</text>
</comment>
<feature type="binding site" evidence="9">
    <location>
        <position position="35"/>
    </location>
    <ligand>
        <name>[4Fe-4S] cluster</name>
        <dbReference type="ChEBI" id="CHEBI:49883"/>
    </ligand>
</feature>
<dbReference type="AlphaFoldDB" id="A0A6J4PAE1"/>
<dbReference type="GO" id="GO:0048038">
    <property type="term" value="F:quinone binding"/>
    <property type="evidence" value="ECO:0007669"/>
    <property type="project" value="UniProtKB-KW"/>
</dbReference>
<dbReference type="Pfam" id="PF01058">
    <property type="entry name" value="Oxidored_q6"/>
    <property type="match status" value="1"/>
</dbReference>
<name>A0A6J4PAE1_9ACTN</name>
<dbReference type="EMBL" id="CADCUT010000114">
    <property type="protein sequence ID" value="CAA9410362.1"/>
    <property type="molecule type" value="Genomic_DNA"/>
</dbReference>
<keyword evidence="6 9" id="KW-0520">NAD</keyword>
<organism evidence="13">
    <name type="scientific">uncultured Rubrobacteraceae bacterium</name>
    <dbReference type="NCBI Taxonomy" id="349277"/>
    <lineage>
        <taxon>Bacteria</taxon>
        <taxon>Bacillati</taxon>
        <taxon>Actinomycetota</taxon>
        <taxon>Rubrobacteria</taxon>
        <taxon>Rubrobacterales</taxon>
        <taxon>Rubrobacteraceae</taxon>
        <taxon>environmental samples</taxon>
    </lineage>
</organism>
<accession>A0A6J4PAE1</accession>
<evidence type="ECO:0000259" key="12">
    <source>
        <dbReference type="Pfam" id="PF01058"/>
    </source>
</evidence>
<dbReference type="PANTHER" id="PTHR11995">
    <property type="entry name" value="NADH DEHYDROGENASE"/>
    <property type="match status" value="1"/>
</dbReference>
<feature type="compositionally biased region" description="Low complexity" evidence="11">
    <location>
        <begin position="243"/>
        <end position="253"/>
    </location>
</feature>
<gene>
    <name evidence="9" type="primary">nuoB</name>
    <name evidence="13" type="ORF">AVDCRST_MAG03-1829</name>
</gene>
<evidence type="ECO:0000256" key="4">
    <source>
        <dbReference type="ARBA" id="ARBA00022719"/>
    </source>
</evidence>
<feature type="binding site" evidence="9">
    <location>
        <position position="131"/>
    </location>
    <ligand>
        <name>[4Fe-4S] cluster</name>
        <dbReference type="ChEBI" id="CHEBI:49883"/>
    </ligand>
</feature>
<dbReference type="FunFam" id="3.40.50.12280:FF:000002">
    <property type="entry name" value="NADH-quinone oxidoreductase subunit B"/>
    <property type="match status" value="1"/>
</dbReference>
<sequence length="271" mass="29781">MQQFNEPNMLTTSTDKLFNWARKNSLWPLQFGLACCAIEMMSTGMAHNDLDRFGAGFFTASPRQADVMIVSGTVSTKMAERMTRLYEQMPEPKWVIAMGACAISGGPFLDGYSVLMGADRVIPVDVYVPGCPPRPEALIFGIMTLQKKIERDQQVGYERPRPALVDDDGNVMEYLPEREYTGISEGKAPRLEGIRPLKRTYVFEREGMPPASQTDVGWIPADVKKRLKEEAKAKKAAEKEAAGDGTATATAEPEGQKNGSPEEPADPKGTA</sequence>
<dbReference type="HAMAP" id="MF_01356">
    <property type="entry name" value="NDH1_NuoB"/>
    <property type="match status" value="1"/>
</dbReference>
<feature type="compositionally biased region" description="Basic and acidic residues" evidence="11">
    <location>
        <begin position="229"/>
        <end position="242"/>
    </location>
</feature>
<evidence type="ECO:0000256" key="5">
    <source>
        <dbReference type="ARBA" id="ARBA00022967"/>
    </source>
</evidence>
<evidence type="ECO:0000256" key="2">
    <source>
        <dbReference type="ARBA" id="ARBA00022448"/>
    </source>
</evidence>
<feature type="binding site" evidence="9">
    <location>
        <position position="101"/>
    </location>
    <ligand>
        <name>[4Fe-4S] cluster</name>
        <dbReference type="ChEBI" id="CHEBI:49883"/>
    </ligand>
</feature>
<dbReference type="PANTHER" id="PTHR11995:SF14">
    <property type="entry name" value="NADH DEHYDROGENASE [UBIQUINONE] IRON-SULFUR PROTEIN 7, MITOCHONDRIAL"/>
    <property type="match status" value="1"/>
</dbReference>
<keyword evidence="9" id="KW-1003">Cell membrane</keyword>
<evidence type="ECO:0000256" key="7">
    <source>
        <dbReference type="ARBA" id="ARBA00059953"/>
    </source>
</evidence>
<feature type="domain" description="NADH:ubiquinone oxidoreductase-like 20kDa subunit" evidence="12">
    <location>
        <begin position="35"/>
        <end position="144"/>
    </location>
</feature>
<evidence type="ECO:0000256" key="9">
    <source>
        <dbReference type="HAMAP-Rule" id="MF_01356"/>
    </source>
</evidence>
<proteinExistence type="inferred from homology"/>
<evidence type="ECO:0000256" key="8">
    <source>
        <dbReference type="ARBA" id="ARBA00062767"/>
    </source>
</evidence>
<keyword evidence="3 9" id="KW-0004">4Fe-4S</keyword>
<reference evidence="13" key="1">
    <citation type="submission" date="2020-02" db="EMBL/GenBank/DDBJ databases">
        <authorList>
            <person name="Meier V. D."/>
        </authorList>
    </citation>
    <scope>NUCLEOTIDE SEQUENCE</scope>
    <source>
        <strain evidence="13">AVDCRST_MAG03</strain>
    </source>
</reference>
<comment type="subunit">
    <text evidence="8 9">NDH-1 is composed of 14 different subunits. Subunits NuoB, C, D, E, F, and G constitute the peripheral sector of the complex.</text>
</comment>
<dbReference type="GO" id="GO:0009060">
    <property type="term" value="P:aerobic respiration"/>
    <property type="evidence" value="ECO:0007669"/>
    <property type="project" value="TreeGrafter"/>
</dbReference>
<dbReference type="InterPro" id="IPR006137">
    <property type="entry name" value="NADH_UbQ_OxRdtase-like_20kDa"/>
</dbReference>
<dbReference type="GO" id="GO:0005506">
    <property type="term" value="F:iron ion binding"/>
    <property type="evidence" value="ECO:0007669"/>
    <property type="project" value="UniProtKB-UniRule"/>
</dbReference>
<dbReference type="NCBIfam" id="TIGR01957">
    <property type="entry name" value="nuoB_fam"/>
    <property type="match status" value="1"/>
</dbReference>
<evidence type="ECO:0000256" key="1">
    <source>
        <dbReference type="ARBA" id="ARBA00009173"/>
    </source>
</evidence>
<dbReference type="PROSITE" id="PS01150">
    <property type="entry name" value="COMPLEX1_20K"/>
    <property type="match status" value="1"/>
</dbReference>
<comment type="catalytic activity">
    <reaction evidence="9">
        <text>a quinone + NADH + 5 H(+)(in) = a quinol + NAD(+) + 4 H(+)(out)</text>
        <dbReference type="Rhea" id="RHEA:57888"/>
        <dbReference type="ChEBI" id="CHEBI:15378"/>
        <dbReference type="ChEBI" id="CHEBI:24646"/>
        <dbReference type="ChEBI" id="CHEBI:57540"/>
        <dbReference type="ChEBI" id="CHEBI:57945"/>
        <dbReference type="ChEBI" id="CHEBI:132124"/>
    </reaction>
</comment>
<evidence type="ECO:0000256" key="6">
    <source>
        <dbReference type="ARBA" id="ARBA00023027"/>
    </source>
</evidence>
<keyword evidence="9 10" id="KW-0408">Iron</keyword>
<keyword evidence="13" id="KW-0830">Ubiquinone</keyword>
<keyword evidence="13" id="KW-0560">Oxidoreductase</keyword>
<dbReference type="EC" id="7.1.1.-" evidence="9"/>
<keyword evidence="2 9" id="KW-0813">Transport</keyword>
<evidence type="ECO:0000313" key="13">
    <source>
        <dbReference type="EMBL" id="CAA9410362.1"/>
    </source>
</evidence>
<dbReference type="Gene3D" id="3.40.50.12280">
    <property type="match status" value="1"/>
</dbReference>
<protein>
    <recommendedName>
        <fullName evidence="9">NADH-quinone oxidoreductase subunit B</fullName>
        <ecNumber evidence="9">7.1.1.-</ecNumber>
    </recommendedName>
    <alternativeName>
        <fullName evidence="9">NADH dehydrogenase I subunit B</fullName>
    </alternativeName>
    <alternativeName>
        <fullName evidence="9">NDH-1 subunit B</fullName>
    </alternativeName>
</protein>
<keyword evidence="4 9" id="KW-0874">Quinone</keyword>
<evidence type="ECO:0000256" key="11">
    <source>
        <dbReference type="SAM" id="MobiDB-lite"/>
    </source>
</evidence>
<dbReference type="SUPFAM" id="SSF56770">
    <property type="entry name" value="HydA/Nqo6-like"/>
    <property type="match status" value="1"/>
</dbReference>